<dbReference type="RefSeq" id="XP_024573737.1">
    <property type="nucleotide sequence ID" value="XM_024722685.1"/>
</dbReference>
<dbReference type="InterPro" id="IPR052727">
    <property type="entry name" value="Rab4/Rab5_effector"/>
</dbReference>
<evidence type="ECO:0000313" key="1">
    <source>
        <dbReference type="EMBL" id="CEG37368.1"/>
    </source>
</evidence>
<dbReference type="EMBL" id="CCYD01000286">
    <property type="protein sequence ID" value="CEG37368.1"/>
    <property type="molecule type" value="Genomic_DNA"/>
</dbReference>
<dbReference type="InterPro" id="IPR023393">
    <property type="entry name" value="START-like_dom_sf"/>
</dbReference>
<accession>A0A0P1AB12</accession>
<evidence type="ECO:0000313" key="2">
    <source>
        <dbReference type="Proteomes" id="UP000054928"/>
    </source>
</evidence>
<dbReference type="AlphaFoldDB" id="A0A0P1AB12"/>
<proteinExistence type="predicted"/>
<dbReference type="Gene3D" id="3.30.530.20">
    <property type="match status" value="1"/>
</dbReference>
<dbReference type="PANTHER" id="PTHR13510:SF44">
    <property type="entry name" value="RABENOSYN-5"/>
    <property type="match status" value="1"/>
</dbReference>
<protein>
    <submittedName>
        <fullName evidence="1">Zinc finger, RING/FYVE/PHD-type</fullName>
    </submittedName>
</protein>
<sequence length="408" mass="45690">MGSTNLSEQDIQLPGSKQDQLILSAEEGQRLANLADLVVDDTLAYYNRFRFIEKRVVDSTAWKDVGHRDNLIVYRERSGPRPAYPSIRVVDNKIQLIPCRSAPSVKIVGMLQGTLDDEMYGCFIDSDDSAKMRKEVIGDMMDNFHWLATIAEPNQKDLFRFCGIARCTFGTSLPLTKTRGVCMVVSMGITTTNRGERMGYYVAHSVDLSEPDVNYSYIQAKCSLCWLKTELPNGKIELYMKGFATPMGFVPEFAAFPVLVNCVLGIGMTSDAAYSKKLAWMIHDNSKAGQRSSLPPMNVCVGRCKNKFSGLRTSATLRRCLVCQKAVCNTCQVVRKIPVSVTDGRVNINKGSVCILCIHQAKTMSAMIFVRRELLCKRWKNIDTARVSITKNTECELVLKDKAFYLTD</sequence>
<dbReference type="Proteomes" id="UP000054928">
    <property type="component" value="Unassembled WGS sequence"/>
</dbReference>
<organism evidence="1 2">
    <name type="scientific">Plasmopara halstedii</name>
    <name type="common">Downy mildew of sunflower</name>
    <dbReference type="NCBI Taxonomy" id="4781"/>
    <lineage>
        <taxon>Eukaryota</taxon>
        <taxon>Sar</taxon>
        <taxon>Stramenopiles</taxon>
        <taxon>Oomycota</taxon>
        <taxon>Peronosporomycetes</taxon>
        <taxon>Peronosporales</taxon>
        <taxon>Peronosporaceae</taxon>
        <taxon>Plasmopara</taxon>
    </lineage>
</organism>
<dbReference type="OrthoDB" id="155810at2759"/>
<dbReference type="GeneID" id="36400017"/>
<dbReference type="PANTHER" id="PTHR13510">
    <property type="entry name" value="FYVE-FINGER-CONTAINING RAB5 EFFECTOR PROTEIN RABENOSYN-5-RELATED"/>
    <property type="match status" value="1"/>
</dbReference>
<name>A0A0P1AB12_PLAHL</name>
<dbReference type="OMA" id="FCGVARC"/>
<keyword evidence="2" id="KW-1185">Reference proteome</keyword>
<reference evidence="2" key="1">
    <citation type="submission" date="2014-09" db="EMBL/GenBank/DDBJ databases">
        <authorList>
            <person name="Sharma Rahul"/>
            <person name="Thines Marco"/>
        </authorList>
    </citation>
    <scope>NUCLEOTIDE SEQUENCE [LARGE SCALE GENOMIC DNA]</scope>
</reference>